<feature type="compositionally biased region" description="Low complexity" evidence="6">
    <location>
        <begin position="174"/>
        <end position="185"/>
    </location>
</feature>
<dbReference type="AlphaFoldDB" id="A0A8C8JUH8"/>
<comment type="similarity">
    <text evidence="1">Belongs to the LEM family.</text>
</comment>
<feature type="transmembrane region" description="Helical" evidence="7">
    <location>
        <begin position="292"/>
        <end position="314"/>
    </location>
</feature>
<dbReference type="Pfam" id="PF08198">
    <property type="entry name" value="Thymopoietin"/>
    <property type="match status" value="1"/>
</dbReference>
<evidence type="ECO:0000256" key="3">
    <source>
        <dbReference type="ARBA" id="ARBA00022553"/>
    </source>
</evidence>
<dbReference type="InterPro" id="IPR003887">
    <property type="entry name" value="LEM_dom"/>
</dbReference>
<evidence type="ECO:0000313" key="11">
    <source>
        <dbReference type="Proteomes" id="UP000694402"/>
    </source>
</evidence>
<keyword evidence="5" id="KW-0238">DNA-binding</keyword>
<feature type="region of interest" description="Disordered" evidence="6">
    <location>
        <begin position="153"/>
        <end position="210"/>
    </location>
</feature>
<keyword evidence="4" id="KW-0007">Acetylation</keyword>
<keyword evidence="7" id="KW-0812">Transmembrane</keyword>
<organism evidence="10 11">
    <name type="scientific">Oncorhynchus tshawytscha</name>
    <name type="common">Chinook salmon</name>
    <name type="synonym">Salmo tshawytscha</name>
    <dbReference type="NCBI Taxonomy" id="74940"/>
    <lineage>
        <taxon>Eukaryota</taxon>
        <taxon>Metazoa</taxon>
        <taxon>Chordata</taxon>
        <taxon>Craniata</taxon>
        <taxon>Vertebrata</taxon>
        <taxon>Euteleostomi</taxon>
        <taxon>Actinopterygii</taxon>
        <taxon>Neopterygii</taxon>
        <taxon>Teleostei</taxon>
        <taxon>Protacanthopterygii</taxon>
        <taxon>Salmoniformes</taxon>
        <taxon>Salmonidae</taxon>
        <taxon>Salmoninae</taxon>
        <taxon>Oncorhynchus</taxon>
    </lineage>
</organism>
<dbReference type="Proteomes" id="UP000694402">
    <property type="component" value="Unassembled WGS sequence"/>
</dbReference>
<evidence type="ECO:0000259" key="9">
    <source>
        <dbReference type="PROSITE" id="PS50955"/>
    </source>
</evidence>
<dbReference type="CDD" id="cd12935">
    <property type="entry name" value="LEM_like"/>
    <property type="match status" value="1"/>
</dbReference>
<dbReference type="InterPro" id="IPR011015">
    <property type="entry name" value="LEM/LEM-like_dom_sf"/>
</dbReference>
<dbReference type="PANTHER" id="PTHR12019">
    <property type="entry name" value="LAMINA-ASSOCIATED POLYPEPTIDE THYMOPOIETIN"/>
    <property type="match status" value="1"/>
</dbReference>
<evidence type="ECO:0000256" key="1">
    <source>
        <dbReference type="ARBA" id="ARBA00007744"/>
    </source>
</evidence>
<evidence type="ECO:0000256" key="5">
    <source>
        <dbReference type="ARBA" id="ARBA00023125"/>
    </source>
</evidence>
<feature type="compositionally biased region" description="Polar residues" evidence="6">
    <location>
        <begin position="153"/>
        <end position="163"/>
    </location>
</feature>
<keyword evidence="7" id="KW-0472">Membrane</keyword>
<dbReference type="GO" id="GO:0003677">
    <property type="term" value="F:DNA binding"/>
    <property type="evidence" value="ECO:0007669"/>
    <property type="project" value="UniProtKB-KW"/>
</dbReference>
<evidence type="ECO:0000256" key="2">
    <source>
        <dbReference type="ARBA" id="ARBA00022481"/>
    </source>
</evidence>
<gene>
    <name evidence="10" type="primary">LOC112252699</name>
</gene>
<dbReference type="PANTHER" id="PTHR12019:SF13">
    <property type="entry name" value="THYMOPOIETIN B"/>
    <property type="match status" value="1"/>
</dbReference>
<evidence type="ECO:0000256" key="7">
    <source>
        <dbReference type="SAM" id="Phobius"/>
    </source>
</evidence>
<evidence type="ECO:0000259" key="8">
    <source>
        <dbReference type="PROSITE" id="PS50954"/>
    </source>
</evidence>
<dbReference type="InterPro" id="IPR051656">
    <property type="entry name" value="LEM_domain"/>
</dbReference>
<dbReference type="SUPFAM" id="SSF63451">
    <property type="entry name" value="LEM domain"/>
    <property type="match status" value="2"/>
</dbReference>
<accession>A0A8C8JUH8</accession>
<evidence type="ECO:0000313" key="10">
    <source>
        <dbReference type="Ensembl" id="ENSOTSP00005098766.2"/>
    </source>
</evidence>
<dbReference type="Gene3D" id="1.10.720.40">
    <property type="match status" value="2"/>
</dbReference>
<dbReference type="SMART" id="SM00540">
    <property type="entry name" value="LEM"/>
    <property type="match status" value="1"/>
</dbReference>
<evidence type="ECO:0000256" key="4">
    <source>
        <dbReference type="ARBA" id="ARBA00022990"/>
    </source>
</evidence>
<dbReference type="Pfam" id="PF03020">
    <property type="entry name" value="LEM"/>
    <property type="match status" value="1"/>
</dbReference>
<reference evidence="10" key="1">
    <citation type="submission" date="2025-08" db="UniProtKB">
        <authorList>
            <consortium name="Ensembl"/>
        </authorList>
    </citation>
    <scope>IDENTIFICATION</scope>
</reference>
<evidence type="ECO:0008006" key="12">
    <source>
        <dbReference type="Google" id="ProtNLM"/>
    </source>
</evidence>
<proteinExistence type="inferred from homology"/>
<sequence>MAEFLENPSVLTKDKLKSELTANNVPLPVSEQKKHVYVQLYLKNLTVLNQKSPLTDMFSSDEELPTPIVSNKSLSGRKATRLDKPRSEEVKVTDLTDAGLKHELLKHGVSVGPIVGCTRILYEKKQLDTPAAEATPSLSETATVTAAAVKADGNQNGNTLSDQYSDKEEDEITAAPEPEPAAVVEKSVMSRGKTPVTIRTSSRRSNKVVDESLATGDQTPKKTGKNVEEILANEILSPIGISATCRRSIHGAAGRPVKPSNYWLNKSLLERSIYTESHSECSSLGSERARPGFLSVLLKLMVLITVAGSIYIVIQHLDADQVQSVKGLINDAKGHLYSTVDKVVDAVVDNVIVPLGIGASSSQSAGAEGGGCPIEVKRPPFIWSPTPSSSIYTWLTILED</sequence>
<dbReference type="FunFam" id="1.10.720.40:FF:000001">
    <property type="entry name" value="LEM domain containing 2, isoform CRA_a"/>
    <property type="match status" value="1"/>
</dbReference>
<dbReference type="GO" id="GO:0005635">
    <property type="term" value="C:nuclear envelope"/>
    <property type="evidence" value="ECO:0007669"/>
    <property type="project" value="UniProtKB-ARBA"/>
</dbReference>
<keyword evidence="2" id="KW-0488">Methylation</keyword>
<dbReference type="PROSITE" id="PS50954">
    <property type="entry name" value="LEM"/>
    <property type="match status" value="1"/>
</dbReference>
<dbReference type="GeneTree" id="ENSGT00940000154098"/>
<dbReference type="InterPro" id="IPR013146">
    <property type="entry name" value="LEM-like_dom"/>
</dbReference>
<feature type="domain" description="LEM-like" evidence="9">
    <location>
        <begin position="5"/>
        <end position="48"/>
    </location>
</feature>
<dbReference type="CDD" id="cd12940">
    <property type="entry name" value="LEM_LAP2_LEMD1"/>
    <property type="match status" value="1"/>
</dbReference>
<reference evidence="10" key="2">
    <citation type="submission" date="2025-09" db="UniProtKB">
        <authorList>
            <consortium name="Ensembl"/>
        </authorList>
    </citation>
    <scope>IDENTIFICATION</scope>
</reference>
<feature type="domain" description="LEM" evidence="8">
    <location>
        <begin position="89"/>
        <end position="133"/>
    </location>
</feature>
<dbReference type="Ensembl" id="ENSOTST00005106862.2">
    <property type="protein sequence ID" value="ENSOTSP00005098766.2"/>
    <property type="gene ID" value="ENSOTSG00005045601.2"/>
</dbReference>
<keyword evidence="3" id="KW-0597">Phosphoprotein</keyword>
<dbReference type="SMART" id="SM01261">
    <property type="entry name" value="Thymopoietin"/>
    <property type="match status" value="1"/>
</dbReference>
<evidence type="ECO:0000256" key="6">
    <source>
        <dbReference type="SAM" id="MobiDB-lite"/>
    </source>
</evidence>
<dbReference type="PROSITE" id="PS50955">
    <property type="entry name" value="LEM_LIKE"/>
    <property type="match status" value="1"/>
</dbReference>
<keyword evidence="11" id="KW-1185">Reference proteome</keyword>
<name>A0A8C8JUH8_ONCTS</name>
<keyword evidence="7" id="KW-1133">Transmembrane helix</keyword>
<protein>
    <recommendedName>
        <fullName evidence="12">Lamina-associated polypeptide 2</fullName>
    </recommendedName>
</protein>